<sequence>MRRDSCHSRQPQENTEGGSDQVCSVEPPTFSLKQAAVVAERKVCKTAGCQDAADGASQRASSNIALSALGQEGQEAARFKQPPCTEGVPGKRLGMKAAVPEQPWASQWAFSAISRPLGDAGRRLRSL</sequence>
<evidence type="ECO:0000313" key="2">
    <source>
        <dbReference type="Proteomes" id="UP000827872"/>
    </source>
</evidence>
<protein>
    <submittedName>
        <fullName evidence="1">Uncharacterized protein</fullName>
    </submittedName>
</protein>
<evidence type="ECO:0000313" key="1">
    <source>
        <dbReference type="EMBL" id="KAH8013355.1"/>
    </source>
</evidence>
<proteinExistence type="predicted"/>
<dbReference type="EMBL" id="CM037615">
    <property type="protein sequence ID" value="KAH8013355.1"/>
    <property type="molecule type" value="Genomic_DNA"/>
</dbReference>
<gene>
    <name evidence="1" type="ORF">K3G42_017821</name>
</gene>
<organism evidence="1 2">
    <name type="scientific">Sphaerodactylus townsendi</name>
    <dbReference type="NCBI Taxonomy" id="933632"/>
    <lineage>
        <taxon>Eukaryota</taxon>
        <taxon>Metazoa</taxon>
        <taxon>Chordata</taxon>
        <taxon>Craniata</taxon>
        <taxon>Vertebrata</taxon>
        <taxon>Euteleostomi</taxon>
        <taxon>Lepidosauria</taxon>
        <taxon>Squamata</taxon>
        <taxon>Bifurcata</taxon>
        <taxon>Gekkota</taxon>
        <taxon>Sphaerodactylidae</taxon>
        <taxon>Sphaerodactylus</taxon>
    </lineage>
</organism>
<dbReference type="Proteomes" id="UP000827872">
    <property type="component" value="Linkage Group LG02"/>
</dbReference>
<reference evidence="1" key="1">
    <citation type="submission" date="2021-08" db="EMBL/GenBank/DDBJ databases">
        <title>The first chromosome-level gecko genome reveals the dynamic sex chromosomes of Neotropical dwarf geckos (Sphaerodactylidae: Sphaerodactylus).</title>
        <authorList>
            <person name="Pinto B.J."/>
            <person name="Keating S.E."/>
            <person name="Gamble T."/>
        </authorList>
    </citation>
    <scope>NUCLEOTIDE SEQUENCE</scope>
    <source>
        <strain evidence="1">TG3544</strain>
    </source>
</reference>
<comment type="caution">
    <text evidence="1">The sequence shown here is derived from an EMBL/GenBank/DDBJ whole genome shotgun (WGS) entry which is preliminary data.</text>
</comment>
<keyword evidence="2" id="KW-1185">Reference proteome</keyword>
<accession>A0ACB8G1G1</accession>
<name>A0ACB8G1G1_9SAUR</name>